<dbReference type="PROSITE" id="PS50103">
    <property type="entry name" value="ZF_C3H1"/>
    <property type="match status" value="1"/>
</dbReference>
<evidence type="ECO:0000313" key="8">
    <source>
        <dbReference type="Proteomes" id="UP000244005"/>
    </source>
</evidence>
<feature type="compositionally biased region" description="Acidic residues" evidence="5">
    <location>
        <begin position="590"/>
        <end position="607"/>
    </location>
</feature>
<feature type="compositionally biased region" description="Polar residues" evidence="5">
    <location>
        <begin position="620"/>
        <end position="631"/>
    </location>
</feature>
<feature type="region of interest" description="Disordered" evidence="5">
    <location>
        <begin position="117"/>
        <end position="220"/>
    </location>
</feature>
<feature type="region of interest" description="Disordered" evidence="5">
    <location>
        <begin position="367"/>
        <end position="473"/>
    </location>
</feature>
<dbReference type="SUPFAM" id="SSF90229">
    <property type="entry name" value="CCCH zinc finger"/>
    <property type="match status" value="1"/>
</dbReference>
<feature type="region of interest" description="Disordered" evidence="5">
    <location>
        <begin position="269"/>
        <end position="297"/>
    </location>
</feature>
<dbReference type="Pfam" id="PF10453">
    <property type="entry name" value="NUFIP1"/>
    <property type="match status" value="1"/>
</dbReference>
<dbReference type="Gene3D" id="4.10.1000.10">
    <property type="entry name" value="Zinc finger, CCCH-type"/>
    <property type="match status" value="1"/>
</dbReference>
<keyword evidence="1 4" id="KW-0479">Metal-binding</keyword>
<dbReference type="AlphaFoldDB" id="A0A2R6XBF6"/>
<dbReference type="Pfam" id="PF00642">
    <property type="entry name" value="zf-CCCH"/>
    <property type="match status" value="1"/>
</dbReference>
<evidence type="ECO:0000256" key="3">
    <source>
        <dbReference type="ARBA" id="ARBA00022833"/>
    </source>
</evidence>
<evidence type="ECO:0000313" key="7">
    <source>
        <dbReference type="EMBL" id="PTQ43456.1"/>
    </source>
</evidence>
<feature type="compositionally biased region" description="Basic and acidic residues" evidence="5">
    <location>
        <begin position="407"/>
        <end position="424"/>
    </location>
</feature>
<accession>A0A2R6XBF6</accession>
<dbReference type="GO" id="GO:0000492">
    <property type="term" value="P:box C/D snoRNP assembly"/>
    <property type="evidence" value="ECO:0000318"/>
    <property type="project" value="GO_Central"/>
</dbReference>
<protein>
    <recommendedName>
        <fullName evidence="6">C3H1-type domain-containing protein</fullName>
    </recommendedName>
</protein>
<dbReference type="PROSITE" id="PS00028">
    <property type="entry name" value="ZINC_FINGER_C2H2_1"/>
    <property type="match status" value="1"/>
</dbReference>
<dbReference type="InterPro" id="IPR039136">
    <property type="entry name" value="NUFIP1-like"/>
</dbReference>
<feature type="region of interest" description="Disordered" evidence="5">
    <location>
        <begin position="499"/>
        <end position="518"/>
    </location>
</feature>
<feature type="compositionally biased region" description="Gly residues" evidence="5">
    <location>
        <begin position="202"/>
        <end position="215"/>
    </location>
</feature>
<evidence type="ECO:0000256" key="1">
    <source>
        <dbReference type="ARBA" id="ARBA00022723"/>
    </source>
</evidence>
<feature type="compositionally biased region" description="Low complexity" evidence="5">
    <location>
        <begin position="184"/>
        <end position="201"/>
    </location>
</feature>
<evidence type="ECO:0000256" key="4">
    <source>
        <dbReference type="PROSITE-ProRule" id="PRU00723"/>
    </source>
</evidence>
<feature type="compositionally biased region" description="Basic and acidic residues" evidence="5">
    <location>
        <begin position="370"/>
        <end position="388"/>
    </location>
</feature>
<dbReference type="InterPro" id="IPR000571">
    <property type="entry name" value="Znf_CCCH"/>
</dbReference>
<dbReference type="EMBL" id="KZ772697">
    <property type="protein sequence ID" value="PTQ43456.1"/>
    <property type="molecule type" value="Genomic_DNA"/>
</dbReference>
<feature type="compositionally biased region" description="Basic and acidic residues" evidence="5">
    <location>
        <begin position="164"/>
        <end position="183"/>
    </location>
</feature>
<feature type="compositionally biased region" description="Low complexity" evidence="5">
    <location>
        <begin position="275"/>
        <end position="289"/>
    </location>
</feature>
<dbReference type="PANTHER" id="PTHR13309:SF0">
    <property type="entry name" value="FMR1-INTERACTING PROTEIN NUFIP1"/>
    <property type="match status" value="1"/>
</dbReference>
<sequence>MRPGQNFYYAQHQQQAAQVNSGFRPGQQHHQHQQNPAFLPSLYAGPHDLHSGVQVVALPIGQQFAVTPIPPPQQWGHIRSESPSWGNGNFPSQGLGPPFHGQQFMHHEPNVAFISPQHLSGEGARGNSSWGYGQHDGPSGRFERNPTHQDIRRPVEGMRQMEYLSHERSSRGSSRDKSYDDNRSGSWSNGSGSSNSRNISGGKTGKGRGGGGGGAMDREPMRPQAISLHCDPCDRTLSNAQQFAAHKSTHVKCDVPGCSFEASGRVVKEHKQTSHDSLSSSAPSRPGSFKSKESEEEVLRWRDERKRNYPTTANIKHKAEEMQARKARGELVDEDARKRRERLKEILARQAELGVPVAELPAYYLSDRYGGSKDKSESRGGGRKENNRNGKRRLNADQGSGTAAVSDPKEERSEPPLKQVKIEEPNPPTCVEPSRESEPAGPGELETPKAEATEELDSEAAATNSGGKGQDPSKKYTQVCYFFKRGRCKKGNRCEFLHDKRSDRPKKPKKDLAAAANNKRQPSLLAKLLESDIRREKSYLLQSFRFFVNNMFLLEWPEKPLKFFDWTDVEDQANSENEVARIDKKLQEELEAVMEEDSDEEEDDQELEGLVIPSEEQHGNGESSTQSDSAL</sequence>
<feature type="compositionally biased region" description="Basic and acidic residues" evidence="5">
    <location>
        <begin position="141"/>
        <end position="156"/>
    </location>
</feature>
<dbReference type="SMART" id="SM00356">
    <property type="entry name" value="ZnF_C3H1"/>
    <property type="match status" value="1"/>
</dbReference>
<keyword evidence="2 4" id="KW-0863">Zinc-finger</keyword>
<dbReference type="InterPro" id="IPR036855">
    <property type="entry name" value="Znf_CCCH_sf"/>
</dbReference>
<keyword evidence="8" id="KW-1185">Reference proteome</keyword>
<organism evidence="7 8">
    <name type="scientific">Marchantia polymorpha</name>
    <name type="common">Common liverwort</name>
    <name type="synonym">Marchantia aquatica</name>
    <dbReference type="NCBI Taxonomy" id="3197"/>
    <lineage>
        <taxon>Eukaryota</taxon>
        <taxon>Viridiplantae</taxon>
        <taxon>Streptophyta</taxon>
        <taxon>Embryophyta</taxon>
        <taxon>Marchantiophyta</taxon>
        <taxon>Marchantiopsida</taxon>
        <taxon>Marchantiidae</taxon>
        <taxon>Marchantiales</taxon>
        <taxon>Marchantiaceae</taxon>
        <taxon>Marchantia</taxon>
    </lineage>
</organism>
<feature type="zinc finger region" description="C3H1-type" evidence="4">
    <location>
        <begin position="474"/>
        <end position="501"/>
    </location>
</feature>
<dbReference type="GO" id="GO:0003723">
    <property type="term" value="F:RNA binding"/>
    <property type="evidence" value="ECO:0007669"/>
    <property type="project" value="InterPro"/>
</dbReference>
<dbReference type="OrthoDB" id="273070at2759"/>
<dbReference type="InterPro" id="IPR019496">
    <property type="entry name" value="NUFIP1_cons_dom"/>
</dbReference>
<reference evidence="8" key="1">
    <citation type="journal article" date="2017" name="Cell">
        <title>Insights into land plant evolution garnered from the Marchantia polymorpha genome.</title>
        <authorList>
            <person name="Bowman J.L."/>
            <person name="Kohchi T."/>
            <person name="Yamato K.T."/>
            <person name="Jenkins J."/>
            <person name="Shu S."/>
            <person name="Ishizaki K."/>
            <person name="Yamaoka S."/>
            <person name="Nishihama R."/>
            <person name="Nakamura Y."/>
            <person name="Berger F."/>
            <person name="Adam C."/>
            <person name="Aki S.S."/>
            <person name="Althoff F."/>
            <person name="Araki T."/>
            <person name="Arteaga-Vazquez M.A."/>
            <person name="Balasubrmanian S."/>
            <person name="Barry K."/>
            <person name="Bauer D."/>
            <person name="Boehm C.R."/>
            <person name="Briginshaw L."/>
            <person name="Caballero-Perez J."/>
            <person name="Catarino B."/>
            <person name="Chen F."/>
            <person name="Chiyoda S."/>
            <person name="Chovatia M."/>
            <person name="Davies K.M."/>
            <person name="Delmans M."/>
            <person name="Demura T."/>
            <person name="Dierschke T."/>
            <person name="Dolan L."/>
            <person name="Dorantes-Acosta A.E."/>
            <person name="Eklund D.M."/>
            <person name="Florent S.N."/>
            <person name="Flores-Sandoval E."/>
            <person name="Fujiyama A."/>
            <person name="Fukuzawa H."/>
            <person name="Galik B."/>
            <person name="Grimanelli D."/>
            <person name="Grimwood J."/>
            <person name="Grossniklaus U."/>
            <person name="Hamada T."/>
            <person name="Haseloff J."/>
            <person name="Hetherington A.J."/>
            <person name="Higo A."/>
            <person name="Hirakawa Y."/>
            <person name="Hundley H.N."/>
            <person name="Ikeda Y."/>
            <person name="Inoue K."/>
            <person name="Inoue S.I."/>
            <person name="Ishida S."/>
            <person name="Jia Q."/>
            <person name="Kakita M."/>
            <person name="Kanazawa T."/>
            <person name="Kawai Y."/>
            <person name="Kawashima T."/>
            <person name="Kennedy M."/>
            <person name="Kinose K."/>
            <person name="Kinoshita T."/>
            <person name="Kohara Y."/>
            <person name="Koide E."/>
            <person name="Komatsu K."/>
            <person name="Kopischke S."/>
            <person name="Kubo M."/>
            <person name="Kyozuka J."/>
            <person name="Lagercrantz U."/>
            <person name="Lin S.S."/>
            <person name="Lindquist E."/>
            <person name="Lipzen A.M."/>
            <person name="Lu C.W."/>
            <person name="De Luna E."/>
            <person name="Martienssen R.A."/>
            <person name="Minamino N."/>
            <person name="Mizutani M."/>
            <person name="Mizutani M."/>
            <person name="Mochizuki N."/>
            <person name="Monte I."/>
            <person name="Mosher R."/>
            <person name="Nagasaki H."/>
            <person name="Nakagami H."/>
            <person name="Naramoto S."/>
            <person name="Nishitani K."/>
            <person name="Ohtani M."/>
            <person name="Okamoto T."/>
            <person name="Okumura M."/>
            <person name="Phillips J."/>
            <person name="Pollak B."/>
            <person name="Reinders A."/>
            <person name="Rovekamp M."/>
            <person name="Sano R."/>
            <person name="Sawa S."/>
            <person name="Schmid M.W."/>
            <person name="Shirakawa M."/>
            <person name="Solano R."/>
            <person name="Spunde A."/>
            <person name="Suetsugu N."/>
            <person name="Sugano S."/>
            <person name="Sugiyama A."/>
            <person name="Sun R."/>
            <person name="Suzuki Y."/>
            <person name="Takenaka M."/>
            <person name="Takezawa D."/>
            <person name="Tomogane H."/>
            <person name="Tsuzuki M."/>
            <person name="Ueda T."/>
            <person name="Umeda M."/>
            <person name="Ward J.M."/>
            <person name="Watanabe Y."/>
            <person name="Yazaki K."/>
            <person name="Yokoyama R."/>
            <person name="Yoshitake Y."/>
            <person name="Yotsui I."/>
            <person name="Zachgo S."/>
            <person name="Schmutz J."/>
        </authorList>
    </citation>
    <scope>NUCLEOTIDE SEQUENCE [LARGE SCALE GENOMIC DNA]</scope>
    <source>
        <strain evidence="8">Tak-1</strain>
    </source>
</reference>
<feature type="domain" description="C3H1-type" evidence="6">
    <location>
        <begin position="474"/>
        <end position="501"/>
    </location>
</feature>
<dbReference type="SMART" id="SM00355">
    <property type="entry name" value="ZnF_C2H2"/>
    <property type="match status" value="2"/>
</dbReference>
<evidence type="ECO:0000256" key="5">
    <source>
        <dbReference type="SAM" id="MobiDB-lite"/>
    </source>
</evidence>
<evidence type="ECO:0000256" key="2">
    <source>
        <dbReference type="ARBA" id="ARBA00022771"/>
    </source>
</evidence>
<evidence type="ECO:0000259" key="6">
    <source>
        <dbReference type="PROSITE" id="PS50103"/>
    </source>
</evidence>
<keyword evidence="3 4" id="KW-0862">Zinc</keyword>
<dbReference type="GO" id="GO:0008270">
    <property type="term" value="F:zinc ion binding"/>
    <property type="evidence" value="ECO:0007669"/>
    <property type="project" value="UniProtKB-KW"/>
</dbReference>
<dbReference type="Proteomes" id="UP000244005">
    <property type="component" value="Unassembled WGS sequence"/>
</dbReference>
<dbReference type="PANTHER" id="PTHR13309">
    <property type="entry name" value="NUCLEAR FRAGILE X MENTAL RETARDATION PROTEIN INTERACTING PROTEIN 1"/>
    <property type="match status" value="1"/>
</dbReference>
<proteinExistence type="predicted"/>
<gene>
    <name evidence="7" type="ORF">MARPO_0025s0136</name>
</gene>
<dbReference type="GO" id="GO:0005634">
    <property type="term" value="C:nucleus"/>
    <property type="evidence" value="ECO:0000318"/>
    <property type="project" value="GO_Central"/>
</dbReference>
<feature type="region of interest" description="Disordered" evidence="5">
    <location>
        <begin position="590"/>
        <end position="631"/>
    </location>
</feature>
<name>A0A2R6XBF6_MARPO</name>
<dbReference type="InterPro" id="IPR013087">
    <property type="entry name" value="Znf_C2H2_type"/>
</dbReference>
<dbReference type="Gramene" id="Mp2g25420.1">
    <property type="protein sequence ID" value="Mp2g25420.1.cds"/>
    <property type="gene ID" value="Mp2g25420"/>
</dbReference>